<keyword evidence="3" id="KW-1185">Reference proteome</keyword>
<organism evidence="2 3">
    <name type="scientific">Funneliformis geosporum</name>
    <dbReference type="NCBI Taxonomy" id="1117311"/>
    <lineage>
        <taxon>Eukaryota</taxon>
        <taxon>Fungi</taxon>
        <taxon>Fungi incertae sedis</taxon>
        <taxon>Mucoromycota</taxon>
        <taxon>Glomeromycotina</taxon>
        <taxon>Glomeromycetes</taxon>
        <taxon>Glomerales</taxon>
        <taxon>Glomeraceae</taxon>
        <taxon>Funneliformis</taxon>
    </lineage>
</organism>
<comment type="caution">
    <text evidence="2">The sequence shown here is derived from an EMBL/GenBank/DDBJ whole genome shotgun (WGS) entry which is preliminary data.</text>
</comment>
<dbReference type="OrthoDB" id="2449987at2759"/>
<dbReference type="AlphaFoldDB" id="A0A9W4T624"/>
<evidence type="ECO:0000313" key="2">
    <source>
        <dbReference type="EMBL" id="CAI2194317.1"/>
    </source>
</evidence>
<keyword evidence="1" id="KW-0472">Membrane</keyword>
<protein>
    <submittedName>
        <fullName evidence="2">9890_t:CDS:1</fullName>
    </submittedName>
</protein>
<dbReference type="EMBL" id="CAMKVN010010737">
    <property type="protein sequence ID" value="CAI2194317.1"/>
    <property type="molecule type" value="Genomic_DNA"/>
</dbReference>
<name>A0A9W4T624_9GLOM</name>
<dbReference type="Proteomes" id="UP001153678">
    <property type="component" value="Unassembled WGS sequence"/>
</dbReference>
<evidence type="ECO:0000256" key="1">
    <source>
        <dbReference type="SAM" id="Phobius"/>
    </source>
</evidence>
<feature type="transmembrane region" description="Helical" evidence="1">
    <location>
        <begin position="479"/>
        <end position="503"/>
    </location>
</feature>
<sequence>MKKIIIGSSNILIKYILFGDNKVKNKYLHIPRITGWIDTEKSKNNSEDYTYKSDLQIAIELCKPGLERNRRILVVTYLLEYYTKNATEHHGWLITISKALPDLYTYKLEYYVSELFYKRCMEGIEISNVIEHTDLIPINIQIILNAKQKFIAFNPMSKLISTNEPKFNFKVLVYNLKLRLTKLYINMFSYNDDNYSPTVKIVPLHNFTVNSIKSRQKNDYENFFIIKLLKLFFIPRSYFVNNSDNGKRFSQLSPFAQIIINESNDDIFNNPVMEAAVNYKWRPARNYFLRLFVLYILFAACFAAICGTYVAHFEARGYQHLTSIVIAIVLMSVYVTPSFDTKNAFADVTTTQEATIAISFTMLLLWFEFILYLRLLSAKYIYIMLNIINETWLFLSFMILVIVGLAHSFLYLLQYPDFTNLSEITSSSTLFTGDTTELKIQNDFDRTEDNPAKNFFISFLSTYNWLNGVFLQQDTWNFWAVKFITFFGSILLVTILQNMFIAFMG</sequence>
<evidence type="ECO:0000313" key="3">
    <source>
        <dbReference type="Proteomes" id="UP001153678"/>
    </source>
</evidence>
<feature type="transmembrane region" description="Helical" evidence="1">
    <location>
        <begin position="393"/>
        <end position="413"/>
    </location>
</feature>
<feature type="transmembrane region" description="Helical" evidence="1">
    <location>
        <begin position="356"/>
        <end position="373"/>
    </location>
</feature>
<feature type="transmembrane region" description="Helical" evidence="1">
    <location>
        <begin position="287"/>
        <end position="311"/>
    </location>
</feature>
<accession>A0A9W4T624</accession>
<reference evidence="2" key="1">
    <citation type="submission" date="2022-08" db="EMBL/GenBank/DDBJ databases">
        <authorList>
            <person name="Kallberg Y."/>
            <person name="Tangrot J."/>
            <person name="Rosling A."/>
        </authorList>
    </citation>
    <scope>NUCLEOTIDE SEQUENCE</scope>
    <source>
        <strain evidence="2">Wild A</strain>
    </source>
</reference>
<keyword evidence="1" id="KW-0812">Transmembrane</keyword>
<keyword evidence="1" id="KW-1133">Transmembrane helix</keyword>
<proteinExistence type="predicted"/>
<feature type="non-terminal residue" evidence="2">
    <location>
        <position position="505"/>
    </location>
</feature>
<feature type="transmembrane region" description="Helical" evidence="1">
    <location>
        <begin position="318"/>
        <end position="336"/>
    </location>
</feature>
<gene>
    <name evidence="2" type="ORF">FWILDA_LOCUS16515</name>
</gene>